<protein>
    <recommendedName>
        <fullName evidence="1">Co-chaperone DjlA N-terminal domain-containing protein</fullName>
    </recommendedName>
</protein>
<organism evidence="2 3">
    <name type="scientific">Pseudoalteromonas aurantia</name>
    <dbReference type="NCBI Taxonomy" id="43654"/>
    <lineage>
        <taxon>Bacteria</taxon>
        <taxon>Pseudomonadati</taxon>
        <taxon>Pseudomonadota</taxon>
        <taxon>Gammaproteobacteria</taxon>
        <taxon>Alteromonadales</taxon>
        <taxon>Pseudoalteromonadaceae</taxon>
        <taxon>Pseudoalteromonas</taxon>
    </lineage>
</organism>
<reference evidence="3" key="2">
    <citation type="submission" date="2019-06" db="EMBL/GenBank/DDBJ databases">
        <title>Co-occurence of chitin degradation, pigmentation and bioactivity in marine Pseudoalteromonas.</title>
        <authorList>
            <person name="Sonnenschein E.C."/>
            <person name="Bech P.K."/>
        </authorList>
    </citation>
    <scope>NUCLEOTIDE SEQUENCE [LARGE SCALE GENOMIC DNA]</scope>
    <source>
        <strain evidence="3">S3790</strain>
    </source>
</reference>
<dbReference type="EMBL" id="PNBX01000038">
    <property type="protein sequence ID" value="TMO68418.1"/>
    <property type="molecule type" value="Genomic_DNA"/>
</dbReference>
<dbReference type="InterPro" id="IPR007791">
    <property type="entry name" value="DjlA_N"/>
</dbReference>
<reference evidence="2 3" key="1">
    <citation type="submission" date="2018-01" db="EMBL/GenBank/DDBJ databases">
        <authorList>
            <person name="Paulsen S."/>
            <person name="Gram L.K."/>
        </authorList>
    </citation>
    <scope>NUCLEOTIDE SEQUENCE [LARGE SCALE GENOMIC DNA]</scope>
    <source>
        <strain evidence="2 3">S3790</strain>
    </source>
</reference>
<dbReference type="InterPro" id="IPR029024">
    <property type="entry name" value="TerB-like"/>
</dbReference>
<evidence type="ECO:0000313" key="3">
    <source>
        <dbReference type="Proteomes" id="UP000307217"/>
    </source>
</evidence>
<evidence type="ECO:0000259" key="1">
    <source>
        <dbReference type="Pfam" id="PF05099"/>
    </source>
</evidence>
<dbReference type="AlphaFoldDB" id="A0A5S3V950"/>
<dbReference type="Gene3D" id="1.10.3680.10">
    <property type="entry name" value="TerB-like"/>
    <property type="match status" value="1"/>
</dbReference>
<dbReference type="SUPFAM" id="SSF158682">
    <property type="entry name" value="TerB-like"/>
    <property type="match status" value="1"/>
</dbReference>
<dbReference type="Proteomes" id="UP000307217">
    <property type="component" value="Unassembled WGS sequence"/>
</dbReference>
<name>A0A5S3V950_9GAMM</name>
<comment type="caution">
    <text evidence="2">The sequence shown here is derived from an EMBL/GenBank/DDBJ whole genome shotgun (WGS) entry which is preliminary data.</text>
</comment>
<dbReference type="OrthoDB" id="5294347at2"/>
<dbReference type="CDD" id="cd07313">
    <property type="entry name" value="terB_like_2"/>
    <property type="match status" value="1"/>
</dbReference>
<accession>A0A5S3V950</accession>
<sequence length="146" mass="16498">MFKHIKKLLTEFSVQPIETPSIDFNMALAALMVEVMRSDGKVLAVELKQIEALLVERCELERTQVDALIKTAQLLVEQAIDLYLFIKQVNNNTDDVERIEIVQLLWCVAYADGNIDSYEDHTIRKISGLMYVTHADFIAAKLAASA</sequence>
<gene>
    <name evidence="2" type="ORF">CWC19_09700</name>
</gene>
<dbReference type="Pfam" id="PF05099">
    <property type="entry name" value="TerB"/>
    <property type="match status" value="1"/>
</dbReference>
<dbReference type="RefSeq" id="WP_138591697.1">
    <property type="nucleotide sequence ID" value="NZ_PNBX01000038.1"/>
</dbReference>
<evidence type="ECO:0000313" key="2">
    <source>
        <dbReference type="EMBL" id="TMO68418.1"/>
    </source>
</evidence>
<feature type="domain" description="Co-chaperone DjlA N-terminal" evidence="1">
    <location>
        <begin position="26"/>
        <end position="141"/>
    </location>
</feature>
<proteinExistence type="predicted"/>